<dbReference type="NCBIfam" id="TIGR00092">
    <property type="entry name" value="redox-regulated ATPase YchF"/>
    <property type="match status" value="1"/>
</dbReference>
<keyword evidence="2" id="KW-0479">Metal-binding</keyword>
<dbReference type="PROSITE" id="PS51710">
    <property type="entry name" value="G_OBG"/>
    <property type="match status" value="1"/>
</dbReference>
<keyword evidence="5" id="KW-0460">Magnesium</keyword>
<dbReference type="GO" id="GO:0005525">
    <property type="term" value="F:GTP binding"/>
    <property type="evidence" value="ECO:0007669"/>
    <property type="project" value="InterPro"/>
</dbReference>
<evidence type="ECO:0000256" key="1">
    <source>
        <dbReference type="ARBA" id="ARBA00001946"/>
    </source>
</evidence>
<dbReference type="InterPro" id="IPR027417">
    <property type="entry name" value="P-loop_NTPase"/>
</dbReference>
<dbReference type="InterPro" id="IPR013029">
    <property type="entry name" value="YchF_C"/>
</dbReference>
<dbReference type="FunFam" id="3.10.20.30:FF:000001">
    <property type="entry name" value="Ribosome-binding ATPase YchF"/>
    <property type="match status" value="1"/>
</dbReference>
<comment type="function">
    <text evidence="6">ATPase that binds to both the 70S ribosome and the 50S ribosomal subunit in a nucleotide-independent manner.</text>
</comment>
<dbReference type="PANTHER" id="PTHR23305:SF18">
    <property type="entry name" value="OBG-TYPE G DOMAIN-CONTAINING PROTEIN"/>
    <property type="match status" value="1"/>
</dbReference>
<dbReference type="FunFam" id="1.10.150.300:FF:000004">
    <property type="entry name" value="Ribosome-binding ATPase YchF"/>
    <property type="match status" value="1"/>
</dbReference>
<reference evidence="9 10" key="1">
    <citation type="journal article" date="2016" name="Nat. Commun.">
        <title>Thousands of microbial genomes shed light on interconnected biogeochemical processes in an aquifer system.</title>
        <authorList>
            <person name="Anantharaman K."/>
            <person name="Brown C.T."/>
            <person name="Hug L.A."/>
            <person name="Sharon I."/>
            <person name="Castelle C.J."/>
            <person name="Probst A.J."/>
            <person name="Thomas B.C."/>
            <person name="Singh A."/>
            <person name="Wilkins M.J."/>
            <person name="Karaoz U."/>
            <person name="Brodie E.L."/>
            <person name="Williams K.H."/>
            <person name="Hubbard S.S."/>
            <person name="Banfield J.F."/>
        </authorList>
    </citation>
    <scope>NUCLEOTIDE SEQUENCE [LARGE SCALE GENOMIC DNA]</scope>
</reference>
<dbReference type="AlphaFoldDB" id="A0A1G2D0X1"/>
<accession>A0A1G2D0X1</accession>
<dbReference type="InterPro" id="IPR004095">
    <property type="entry name" value="TGS"/>
</dbReference>
<dbReference type="HAMAP" id="MF_00944">
    <property type="entry name" value="YchF_OLA1_ATPase"/>
    <property type="match status" value="1"/>
</dbReference>
<dbReference type="InterPro" id="IPR004396">
    <property type="entry name" value="ATPase_YchF/OLA1"/>
</dbReference>
<dbReference type="Pfam" id="PF01926">
    <property type="entry name" value="MMR_HSR1"/>
    <property type="match status" value="1"/>
</dbReference>
<comment type="cofactor">
    <cofactor evidence="1">
        <name>Mg(2+)</name>
        <dbReference type="ChEBI" id="CHEBI:18420"/>
    </cofactor>
</comment>
<dbReference type="InterPro" id="IPR023192">
    <property type="entry name" value="TGS-like_dom_sf"/>
</dbReference>
<evidence type="ECO:0000259" key="8">
    <source>
        <dbReference type="PROSITE" id="PS51880"/>
    </source>
</evidence>
<dbReference type="PRINTS" id="PR00326">
    <property type="entry name" value="GTP1OBG"/>
</dbReference>
<protein>
    <recommendedName>
        <fullName evidence="6">Ribosome-binding ATPase YchF</fullName>
    </recommendedName>
</protein>
<feature type="domain" description="TGS" evidence="8">
    <location>
        <begin position="282"/>
        <end position="365"/>
    </location>
</feature>
<evidence type="ECO:0000256" key="4">
    <source>
        <dbReference type="ARBA" id="ARBA00022840"/>
    </source>
</evidence>
<proteinExistence type="inferred from homology"/>
<dbReference type="Pfam" id="PF06071">
    <property type="entry name" value="YchF-GTPase_C"/>
    <property type="match status" value="1"/>
</dbReference>
<feature type="domain" description="OBG-type G" evidence="7">
    <location>
        <begin position="3"/>
        <end position="260"/>
    </location>
</feature>
<dbReference type="CDD" id="cd01900">
    <property type="entry name" value="YchF"/>
    <property type="match status" value="1"/>
</dbReference>
<dbReference type="PROSITE" id="PS51880">
    <property type="entry name" value="TGS"/>
    <property type="match status" value="1"/>
</dbReference>
<dbReference type="Gene3D" id="1.10.150.300">
    <property type="entry name" value="TGS-like domain"/>
    <property type="match status" value="1"/>
</dbReference>
<dbReference type="EMBL" id="MHLL01000063">
    <property type="protein sequence ID" value="OGZ07285.1"/>
    <property type="molecule type" value="Genomic_DNA"/>
</dbReference>
<comment type="caution">
    <text evidence="9">The sequence shown here is derived from an EMBL/GenBank/DDBJ whole genome shotgun (WGS) entry which is preliminary data.</text>
</comment>
<dbReference type="Proteomes" id="UP000177996">
    <property type="component" value="Unassembled WGS sequence"/>
</dbReference>
<dbReference type="InterPro" id="IPR006073">
    <property type="entry name" value="GTP-bd"/>
</dbReference>
<dbReference type="GO" id="GO:0005737">
    <property type="term" value="C:cytoplasm"/>
    <property type="evidence" value="ECO:0007669"/>
    <property type="project" value="TreeGrafter"/>
</dbReference>
<evidence type="ECO:0000256" key="5">
    <source>
        <dbReference type="ARBA" id="ARBA00022842"/>
    </source>
</evidence>
<evidence type="ECO:0000259" key="7">
    <source>
        <dbReference type="PROSITE" id="PS51710"/>
    </source>
</evidence>
<dbReference type="InterPro" id="IPR012675">
    <property type="entry name" value="Beta-grasp_dom_sf"/>
</dbReference>
<dbReference type="GO" id="GO:0046872">
    <property type="term" value="F:metal ion binding"/>
    <property type="evidence" value="ECO:0007669"/>
    <property type="project" value="UniProtKB-KW"/>
</dbReference>
<dbReference type="GO" id="GO:0005524">
    <property type="term" value="F:ATP binding"/>
    <property type="evidence" value="ECO:0007669"/>
    <property type="project" value="UniProtKB-UniRule"/>
</dbReference>
<gene>
    <name evidence="6" type="primary">ychF</name>
    <name evidence="9" type="ORF">A3D65_02195</name>
</gene>
<dbReference type="Gene3D" id="3.10.20.30">
    <property type="match status" value="1"/>
</dbReference>
<feature type="binding site" evidence="6">
    <location>
        <begin position="12"/>
        <end position="17"/>
    </location>
    <ligand>
        <name>ATP</name>
        <dbReference type="ChEBI" id="CHEBI:30616"/>
    </ligand>
</feature>
<keyword evidence="4 6" id="KW-0067">ATP-binding</keyword>
<dbReference type="GO" id="GO:0016887">
    <property type="term" value="F:ATP hydrolysis activity"/>
    <property type="evidence" value="ECO:0007669"/>
    <property type="project" value="UniProtKB-UniRule"/>
</dbReference>
<evidence type="ECO:0000256" key="6">
    <source>
        <dbReference type="HAMAP-Rule" id="MF_00944"/>
    </source>
</evidence>
<dbReference type="SUPFAM" id="SSF81271">
    <property type="entry name" value="TGS-like"/>
    <property type="match status" value="1"/>
</dbReference>
<evidence type="ECO:0000256" key="2">
    <source>
        <dbReference type="ARBA" id="ARBA00022723"/>
    </source>
</evidence>
<keyword evidence="3 6" id="KW-0547">Nucleotide-binding</keyword>
<evidence type="ECO:0000313" key="9">
    <source>
        <dbReference type="EMBL" id="OGZ07285.1"/>
    </source>
</evidence>
<evidence type="ECO:0000256" key="3">
    <source>
        <dbReference type="ARBA" id="ARBA00022741"/>
    </source>
</evidence>
<dbReference type="InterPro" id="IPR041706">
    <property type="entry name" value="YchF_N"/>
</dbReference>
<dbReference type="PANTHER" id="PTHR23305">
    <property type="entry name" value="OBG GTPASE FAMILY"/>
    <property type="match status" value="1"/>
</dbReference>
<dbReference type="PIRSF" id="PIRSF006641">
    <property type="entry name" value="CHP00092"/>
    <property type="match status" value="1"/>
</dbReference>
<dbReference type="Gene3D" id="3.40.50.300">
    <property type="entry name" value="P-loop containing nucleotide triphosphate hydrolases"/>
    <property type="match status" value="1"/>
</dbReference>
<dbReference type="InterPro" id="IPR012676">
    <property type="entry name" value="TGS-like"/>
</dbReference>
<sequence length="365" mass="40375">MGLSIAIVGLPNVGKSTLFNALTQKGAETANYPFCTIDPSVGIVTVPDLRLGKLSAFSKSKKTIPAIVEFVDIAGLVKGASEGEGLGNQFLANIRETDAIGEVVRIFEDSEIIHVSGKIDPLGDIEVINLELILADLQTVTKRMENLGRDVKRGDKVAAKEHGALGKIRSELETGAFASSVTLDDEEKKIVKQLNLLTMKPFLYILNKKAGAKNLDELNDDRYQQLIAFFKKRGDHYVVVDAKIEEELNEFDGIERKDFAQELGVKYDGIDELIVAAYDLLQLMTYFTTGEDETRAWTIKKNSTAPEAGMAIHTDFKEKFIRAEIINWQVLLEAGSYAAARERGLVRTEGKEYIVKDGDVIEFKI</sequence>
<evidence type="ECO:0000313" key="10">
    <source>
        <dbReference type="Proteomes" id="UP000177996"/>
    </source>
</evidence>
<comment type="similarity">
    <text evidence="6">Belongs to the TRAFAC class OBG-HflX-like GTPase superfamily. OBG GTPase family. YchF/OLA1 subfamily.</text>
</comment>
<dbReference type="SUPFAM" id="SSF52540">
    <property type="entry name" value="P-loop containing nucleoside triphosphate hydrolases"/>
    <property type="match status" value="1"/>
</dbReference>
<dbReference type="GO" id="GO:0043023">
    <property type="term" value="F:ribosomal large subunit binding"/>
    <property type="evidence" value="ECO:0007669"/>
    <property type="project" value="UniProtKB-UniRule"/>
</dbReference>
<dbReference type="InterPro" id="IPR031167">
    <property type="entry name" value="G_OBG"/>
</dbReference>
<dbReference type="STRING" id="1798661.A3D65_02195"/>
<name>A0A1G2D0X1_9BACT</name>
<organism evidence="9 10">
    <name type="scientific">Candidatus Lloydbacteria bacterium RIFCSPHIGHO2_02_FULL_50_13</name>
    <dbReference type="NCBI Taxonomy" id="1798661"/>
    <lineage>
        <taxon>Bacteria</taxon>
        <taxon>Candidatus Lloydiibacteriota</taxon>
    </lineage>
</organism>